<accession>A0A7H0GTT2</accession>
<dbReference type="Gene3D" id="2.60.40.4070">
    <property type="match status" value="1"/>
</dbReference>
<dbReference type="KEGG" id="hqi:H9L05_17270"/>
<sequence>MKKLFFPCLMLFTTAENGSTKVSSENKSFTGLLPKATWRVALTFVAFLLMAGTSSAQSVVLPSEDRCTSKDLELVSARLDVEACQSCQPGEAITAPLLLAIANKTGSTRTSFAFWGDIVITSKYGNVVYQAEVSGCDGKILKNTTTELPFGVNVIDVEIDSTNSDAGITGNQITYECGETIDLTNLFLAWTDASPKSTCPLESSLIAPKCGTLPAIAVSTGLSAGGLVTQIACNGGKGAIDISVFGGVAPFTYDWADLPGTNDPQDRTNLGAGTYDLTVTDAANCTATYSATIIEPAVVARPVISITEATLCGPVAKPYITVLCPITGATYSLIQPGGTAKSPTVNATTGALEFKDLVAGIGFSVTATVDGCTSEATTCDNKTNTCPVATTSIVAPTSAKASSQAVTSANSVKAISQDAIRTEAYPNPTGRNATITFAVAKSGHALVKVYNSKGASVATLFDGQAKAGVTNSVILNGSDLPSGIYYYKVTANGKTQSKRIAVSK</sequence>
<dbReference type="EMBL" id="CP060784">
    <property type="protein sequence ID" value="QNP51698.1"/>
    <property type="molecule type" value="Genomic_DNA"/>
</dbReference>
<evidence type="ECO:0000313" key="2">
    <source>
        <dbReference type="EMBL" id="QNP51698.1"/>
    </source>
</evidence>
<keyword evidence="3" id="KW-1185">Reference proteome</keyword>
<protein>
    <submittedName>
        <fullName evidence="2">T9SS type A sorting domain-containing protein</fullName>
    </submittedName>
</protein>
<proteinExistence type="predicted"/>
<dbReference type="RefSeq" id="WP_187731975.1">
    <property type="nucleotide sequence ID" value="NZ_BMFN01000003.1"/>
</dbReference>
<name>A0A7H0GTT2_9BACT</name>
<evidence type="ECO:0000313" key="3">
    <source>
        <dbReference type="Proteomes" id="UP000516093"/>
    </source>
</evidence>
<dbReference type="AlphaFoldDB" id="A0A7H0GTT2"/>
<dbReference type="Pfam" id="PF13573">
    <property type="entry name" value="SprB"/>
    <property type="match status" value="1"/>
</dbReference>
<reference evidence="2 3" key="1">
    <citation type="submission" date="2020-08" db="EMBL/GenBank/DDBJ databases">
        <title>Genome sequence of Hymenobacter qilianensis JCM 19763T.</title>
        <authorList>
            <person name="Hyun D.-W."/>
            <person name="Bae J.-W."/>
        </authorList>
    </citation>
    <scope>NUCLEOTIDE SEQUENCE [LARGE SCALE GENOMIC DNA]</scope>
    <source>
        <strain evidence="2 3">JCM 19763</strain>
    </source>
</reference>
<gene>
    <name evidence="2" type="ORF">H9L05_17270</name>
</gene>
<organism evidence="2 3">
    <name type="scientific">Hymenobacter qilianensis</name>
    <dbReference type="NCBI Taxonomy" id="1385715"/>
    <lineage>
        <taxon>Bacteria</taxon>
        <taxon>Pseudomonadati</taxon>
        <taxon>Bacteroidota</taxon>
        <taxon>Cytophagia</taxon>
        <taxon>Cytophagales</taxon>
        <taxon>Hymenobacteraceae</taxon>
        <taxon>Hymenobacter</taxon>
    </lineage>
</organism>
<dbReference type="NCBIfam" id="TIGR04183">
    <property type="entry name" value="Por_Secre_tail"/>
    <property type="match status" value="1"/>
</dbReference>
<feature type="domain" description="Secretion system C-terminal sorting" evidence="1">
    <location>
        <begin position="425"/>
        <end position="501"/>
    </location>
</feature>
<dbReference type="Pfam" id="PF18962">
    <property type="entry name" value="Por_Secre_tail"/>
    <property type="match status" value="1"/>
</dbReference>
<dbReference type="InterPro" id="IPR025667">
    <property type="entry name" value="SprB_repeat"/>
</dbReference>
<evidence type="ECO:0000259" key="1">
    <source>
        <dbReference type="Pfam" id="PF18962"/>
    </source>
</evidence>
<dbReference type="InterPro" id="IPR026444">
    <property type="entry name" value="Secre_tail"/>
</dbReference>
<dbReference type="Proteomes" id="UP000516093">
    <property type="component" value="Chromosome"/>
</dbReference>